<reference evidence="1" key="1">
    <citation type="submission" date="2016-10" db="EMBL/GenBank/DDBJ databases">
        <title>Sequence of Gallionella enrichment culture.</title>
        <authorList>
            <person name="Poehlein A."/>
            <person name="Muehling M."/>
            <person name="Daniel R."/>
        </authorList>
    </citation>
    <scope>NUCLEOTIDE SEQUENCE</scope>
</reference>
<protein>
    <submittedName>
        <fullName evidence="1">Uncharacterized protein</fullName>
    </submittedName>
</protein>
<organism evidence="1">
    <name type="scientific">mine drainage metagenome</name>
    <dbReference type="NCBI Taxonomy" id="410659"/>
    <lineage>
        <taxon>unclassified sequences</taxon>
        <taxon>metagenomes</taxon>
        <taxon>ecological metagenomes</taxon>
    </lineage>
</organism>
<name>A0A1J5Q956_9ZZZZ</name>
<comment type="caution">
    <text evidence="1">The sequence shown here is derived from an EMBL/GenBank/DDBJ whole genome shotgun (WGS) entry which is preliminary data.</text>
</comment>
<evidence type="ECO:0000313" key="1">
    <source>
        <dbReference type="EMBL" id="OIQ80198.1"/>
    </source>
</evidence>
<sequence>MRLPAQIVDAPGHALRLQVDGQLGIVGGGETVQVARLLEDVGHVGHVRRGAQGLAQRMAFGHELGVFDGIEGAAAADQLHGRLQLRIALAGLHALPQAGACIAPFEQHGLGAGARRARQALQQALAGHGVVEQETDDRIDQRVDARSRRTQPRRLGGVEAGFDARWRILEFGLALAVLPEVAGVAFGRRRSAFLARMATTQLPGLPEVECGHGGDDQRPHHQQGLLQLTHRISSSFVFVGDLARRRGKASSRASANPERVLRPPLRPGVPRCPCPPRRCVKRPVPAWSHPPAARPFPSQSYCAR</sequence>
<proteinExistence type="predicted"/>
<gene>
    <name evidence="1" type="ORF">GALL_380480</name>
</gene>
<dbReference type="EMBL" id="MLJW01001094">
    <property type="protein sequence ID" value="OIQ80198.1"/>
    <property type="molecule type" value="Genomic_DNA"/>
</dbReference>
<dbReference type="AlphaFoldDB" id="A0A1J5Q956"/>
<accession>A0A1J5Q956</accession>